<sequence>MWAARAEAERIAREVEAQRERDRIAREAAERAAQAARDEAEKQRRAAEEEAVRVRRAIEEENRRAQAAQEEARRARAAQEEAERQLKQGIQPVVMPTTAEIIAAKNRVQYTKGLFHVAVAGIAGSGKSSLINAIRGLRSKDAGAAPTGVTETTLSLGRYPDPGAAKRVVWYDVPGAGTLKIRDWQYFNAEGLYVFDCIIVLIDARFTMTDIAILANCRRFKIPTYIVRSKSDQHIRNLMKEMGYESDDDEEDSKARRAQLYEAARQQFIAETRRSVTLNLEEANLPQQRIYLLCNDALFGVSRGLEPKRAIDEADLLADLRNEARAAAKKAEEDAKNARAAQEEAERKLREGIQPVVMPTPKELAAAKARMQYKEGLFHFAIAGVAGGGKSSLINSFRGLRNLERGAAATGVIETTQKIGRFPDSNSQNPFVWYDIPGAGTLKIPDWQYFNAQGLYIFDCVIVLFDNRFTVTDVAILMNCARFNIPTYIVRSKSDVHIRNVMKEMGYDSEEEEEDRSRRNKLYKAAREHYIAETRASVKRNLEEANLPEKRVYIVTNDVLFTIVKEEKIPKKLIDELELMRDLFGEAHTRRCRKAQGSPPAL</sequence>
<protein>
    <submittedName>
        <fullName evidence="1">P-loop containing nucleoside triphosphate hydrolase protein</fullName>
    </submittedName>
</protein>
<organism evidence="1 2">
    <name type="scientific">Leucogyrophana mollusca</name>
    <dbReference type="NCBI Taxonomy" id="85980"/>
    <lineage>
        <taxon>Eukaryota</taxon>
        <taxon>Fungi</taxon>
        <taxon>Dikarya</taxon>
        <taxon>Basidiomycota</taxon>
        <taxon>Agaricomycotina</taxon>
        <taxon>Agaricomycetes</taxon>
        <taxon>Agaricomycetidae</taxon>
        <taxon>Boletales</taxon>
        <taxon>Boletales incertae sedis</taxon>
        <taxon>Leucogyrophana</taxon>
    </lineage>
</organism>
<proteinExistence type="predicted"/>
<keyword evidence="2" id="KW-1185">Reference proteome</keyword>
<comment type="caution">
    <text evidence="1">The sequence shown here is derived from an EMBL/GenBank/DDBJ whole genome shotgun (WGS) entry which is preliminary data.</text>
</comment>
<gene>
    <name evidence="1" type="ORF">BV22DRAFT_1105101</name>
</gene>
<evidence type="ECO:0000313" key="2">
    <source>
        <dbReference type="Proteomes" id="UP000790709"/>
    </source>
</evidence>
<accession>A0ACB8BH54</accession>
<keyword evidence="1" id="KW-0378">Hydrolase</keyword>
<evidence type="ECO:0000313" key="1">
    <source>
        <dbReference type="EMBL" id="KAH7925155.1"/>
    </source>
</evidence>
<dbReference type="EMBL" id="MU266408">
    <property type="protein sequence ID" value="KAH7925155.1"/>
    <property type="molecule type" value="Genomic_DNA"/>
</dbReference>
<dbReference type="Proteomes" id="UP000790709">
    <property type="component" value="Unassembled WGS sequence"/>
</dbReference>
<name>A0ACB8BH54_9AGAM</name>
<reference evidence="1" key="1">
    <citation type="journal article" date="2021" name="New Phytol.">
        <title>Evolutionary innovations through gain and loss of genes in the ectomycorrhizal Boletales.</title>
        <authorList>
            <person name="Wu G."/>
            <person name="Miyauchi S."/>
            <person name="Morin E."/>
            <person name="Kuo A."/>
            <person name="Drula E."/>
            <person name="Varga T."/>
            <person name="Kohler A."/>
            <person name="Feng B."/>
            <person name="Cao Y."/>
            <person name="Lipzen A."/>
            <person name="Daum C."/>
            <person name="Hundley H."/>
            <person name="Pangilinan J."/>
            <person name="Johnson J."/>
            <person name="Barry K."/>
            <person name="LaButti K."/>
            <person name="Ng V."/>
            <person name="Ahrendt S."/>
            <person name="Min B."/>
            <person name="Choi I.G."/>
            <person name="Park H."/>
            <person name="Plett J.M."/>
            <person name="Magnuson J."/>
            <person name="Spatafora J.W."/>
            <person name="Nagy L.G."/>
            <person name="Henrissat B."/>
            <person name="Grigoriev I.V."/>
            <person name="Yang Z.L."/>
            <person name="Xu J."/>
            <person name="Martin F.M."/>
        </authorList>
    </citation>
    <scope>NUCLEOTIDE SEQUENCE</scope>
    <source>
        <strain evidence="1">KUC20120723A-06</strain>
    </source>
</reference>